<dbReference type="UniPathway" id="UPA00246"/>
<dbReference type="NCBIfam" id="NF002794">
    <property type="entry name" value="PRK02925.1"/>
    <property type="match status" value="1"/>
</dbReference>
<dbReference type="SUPFAM" id="SSF51556">
    <property type="entry name" value="Metallo-dependent hydrolases"/>
    <property type="match status" value="1"/>
</dbReference>
<evidence type="ECO:0000256" key="2">
    <source>
        <dbReference type="ARBA" id="ARBA00004892"/>
    </source>
</evidence>
<dbReference type="Gene3D" id="3.20.20.140">
    <property type="entry name" value="Metal-dependent hydrolases"/>
    <property type="match status" value="1"/>
</dbReference>
<comment type="similarity">
    <text evidence="3 7">Belongs to the metallo-dependent hydrolases superfamily. Uronate isomerase family.</text>
</comment>
<evidence type="ECO:0000256" key="3">
    <source>
        <dbReference type="ARBA" id="ARBA00008397"/>
    </source>
</evidence>
<accession>C4GDH6</accession>
<organism evidence="8 9">
    <name type="scientific">Shuttleworthella satelles DSM 14600</name>
    <dbReference type="NCBI Taxonomy" id="626523"/>
    <lineage>
        <taxon>Bacteria</taxon>
        <taxon>Bacillati</taxon>
        <taxon>Bacillota</taxon>
        <taxon>Clostridia</taxon>
        <taxon>Lachnospirales</taxon>
        <taxon>Lachnospiraceae</taxon>
        <taxon>Shuttleworthella</taxon>
    </lineage>
</organism>
<proteinExistence type="inferred from homology"/>
<comment type="catalytic activity">
    <reaction evidence="7">
        <text>aldehydo-D-galacturonate = keto-D-tagaturonate</text>
        <dbReference type="Rhea" id="RHEA:27702"/>
        <dbReference type="ChEBI" id="CHEBI:12952"/>
        <dbReference type="ChEBI" id="CHEBI:17886"/>
    </reaction>
</comment>
<evidence type="ECO:0000256" key="5">
    <source>
        <dbReference type="ARBA" id="ARBA00020555"/>
    </source>
</evidence>
<dbReference type="Pfam" id="PF02614">
    <property type="entry name" value="UxaC"/>
    <property type="match status" value="1"/>
</dbReference>
<dbReference type="InterPro" id="IPR003766">
    <property type="entry name" value="Uronate_isomerase"/>
</dbReference>
<reference evidence="8" key="1">
    <citation type="submission" date="2009-04" db="EMBL/GenBank/DDBJ databases">
        <authorList>
            <person name="Weinstock G."/>
            <person name="Sodergren E."/>
            <person name="Clifton S."/>
            <person name="Fulton L."/>
            <person name="Fulton B."/>
            <person name="Courtney L."/>
            <person name="Fronick C."/>
            <person name="Harrison M."/>
            <person name="Strong C."/>
            <person name="Farmer C."/>
            <person name="Delahaunty K."/>
            <person name="Markovic C."/>
            <person name="Hall O."/>
            <person name="Minx P."/>
            <person name="Tomlinson C."/>
            <person name="Mitreva M."/>
            <person name="Nelson J."/>
            <person name="Hou S."/>
            <person name="Wollam A."/>
            <person name="Pepin K.H."/>
            <person name="Johnson M."/>
            <person name="Bhonagiri V."/>
            <person name="Nash W.E."/>
            <person name="Warren W."/>
            <person name="Chinwalla A."/>
            <person name="Mardis E.R."/>
            <person name="Wilson R.K."/>
        </authorList>
    </citation>
    <scope>NUCLEOTIDE SEQUENCE [LARGE SCALE GENOMIC DNA]</scope>
    <source>
        <strain evidence="8">DSM 14600</strain>
    </source>
</reference>
<evidence type="ECO:0000256" key="4">
    <source>
        <dbReference type="ARBA" id="ARBA00012546"/>
    </source>
</evidence>
<dbReference type="STRING" id="626523.GCWU000342_02149"/>
<evidence type="ECO:0000256" key="6">
    <source>
        <dbReference type="ARBA" id="ARBA00023235"/>
    </source>
</evidence>
<keyword evidence="6 7" id="KW-0413">Isomerase</keyword>
<dbReference type="HAMAP" id="MF_00675">
    <property type="entry name" value="UxaC"/>
    <property type="match status" value="1"/>
</dbReference>
<comment type="caution">
    <text evidence="8">The sequence shown here is derived from an EMBL/GenBank/DDBJ whole genome shotgun (WGS) entry which is preliminary data.</text>
</comment>
<comment type="catalytic activity">
    <reaction evidence="1 7">
        <text>D-glucuronate = D-fructuronate</text>
        <dbReference type="Rhea" id="RHEA:13049"/>
        <dbReference type="ChEBI" id="CHEBI:58720"/>
        <dbReference type="ChEBI" id="CHEBI:59863"/>
        <dbReference type="EC" id="5.3.1.12"/>
    </reaction>
</comment>
<dbReference type="GO" id="GO:0019698">
    <property type="term" value="P:D-galacturonate catabolic process"/>
    <property type="evidence" value="ECO:0007669"/>
    <property type="project" value="TreeGrafter"/>
</dbReference>
<dbReference type="InterPro" id="IPR032466">
    <property type="entry name" value="Metal_Hydrolase"/>
</dbReference>
<dbReference type="Proteomes" id="UP000003494">
    <property type="component" value="Unassembled WGS sequence"/>
</dbReference>
<gene>
    <name evidence="7 8" type="primary">uxaC</name>
    <name evidence="8" type="ORF">GCWU000342_02149</name>
</gene>
<name>C4GDH6_9FIRM</name>
<evidence type="ECO:0000313" key="8">
    <source>
        <dbReference type="EMBL" id="EEP27455.1"/>
    </source>
</evidence>
<dbReference type="GO" id="GO:0008880">
    <property type="term" value="F:glucuronate isomerase activity"/>
    <property type="evidence" value="ECO:0007669"/>
    <property type="project" value="UniProtKB-UniRule"/>
</dbReference>
<dbReference type="Gene3D" id="1.10.2020.10">
    <property type="entry name" value="uronate isomerase, domain 2, chain A"/>
    <property type="match status" value="1"/>
</dbReference>
<dbReference type="GO" id="GO:0042840">
    <property type="term" value="P:D-glucuronate catabolic process"/>
    <property type="evidence" value="ECO:0007669"/>
    <property type="project" value="TreeGrafter"/>
</dbReference>
<dbReference type="PANTHER" id="PTHR30068:SF4">
    <property type="entry name" value="URONATE ISOMERASE"/>
    <property type="match status" value="1"/>
</dbReference>
<dbReference type="EC" id="5.3.1.12" evidence="4 7"/>
<dbReference type="RefSeq" id="WP_006907126.1">
    <property type="nucleotide sequence ID" value="NZ_GG665867.1"/>
</dbReference>
<evidence type="ECO:0000313" key="9">
    <source>
        <dbReference type="Proteomes" id="UP000003494"/>
    </source>
</evidence>
<comment type="pathway">
    <text evidence="2 7">Carbohydrate metabolism; pentose and glucuronate interconversion.</text>
</comment>
<keyword evidence="9" id="KW-1185">Reference proteome</keyword>
<dbReference type="HOGENOM" id="CLU_044465_1_0_9"/>
<sequence>MGQFLNENFMLYNETGRRLFHTYAEQLPIIDYHCHISPQEIYEDRRFDNISQIWLGGRNPDGTYFGDHYKWRVMRSNGTPEDLVTGEADPLTKFKAFAKALEMAIGNPMYHWCNLELKKYFGVTEPLTEENAEKIYNHCNDMLRHDPKMTVRGLIEQSNVRFVGTTDDPVDDLKWHEKIAADPGVSFQVCPSFRPDKAINIHREGFADYMKQLAQAVGKKSLDTMEDVLDALDRRVSFFKGHGCRATDHGLDYVMYRPCSMEEANRVYQKALKGESLSDEEREEYQTTLLTHLARTYHREGMVMEIHYSCLRNTNARMFAAEGPDTGFDTIAQNDCIPALASLLSDLDETNELPRTILFSLDAADFDRIGAMLGCFQSEEIPSKIQMGAAWWFQDTRDGMEKQMKSLGNLGLLGNFVGMLTDSRSFLSYTRHDYFRRIACNLIGEWVEKGEYPAIESSLKKIVEGISYYNAERYFGIHE</sequence>
<dbReference type="PANTHER" id="PTHR30068">
    <property type="entry name" value="URONATE ISOMERASE"/>
    <property type="match status" value="1"/>
</dbReference>
<protein>
    <recommendedName>
        <fullName evidence="5 7">Uronate isomerase</fullName>
        <ecNumber evidence="4 7">5.3.1.12</ecNumber>
    </recommendedName>
    <alternativeName>
        <fullName evidence="7">Glucuronate isomerase</fullName>
    </alternativeName>
    <alternativeName>
        <fullName evidence="7">Uronic isomerase</fullName>
    </alternativeName>
</protein>
<dbReference type="eggNOG" id="COG1904">
    <property type="taxonomic scope" value="Bacteria"/>
</dbReference>
<dbReference type="EMBL" id="ACIP02000007">
    <property type="protein sequence ID" value="EEP27455.1"/>
    <property type="molecule type" value="Genomic_DNA"/>
</dbReference>
<evidence type="ECO:0000256" key="1">
    <source>
        <dbReference type="ARBA" id="ARBA00001165"/>
    </source>
</evidence>
<evidence type="ECO:0000256" key="7">
    <source>
        <dbReference type="HAMAP-Rule" id="MF_00675"/>
    </source>
</evidence>
<dbReference type="AlphaFoldDB" id="C4GDH6"/>